<name>A0AAV9PSQ0_9PEZI</name>
<feature type="compositionally biased region" description="Polar residues" evidence="1">
    <location>
        <begin position="816"/>
        <end position="838"/>
    </location>
</feature>
<feature type="compositionally biased region" description="Basic and acidic residues" evidence="1">
    <location>
        <begin position="409"/>
        <end position="419"/>
    </location>
</feature>
<evidence type="ECO:0000313" key="2">
    <source>
        <dbReference type="EMBL" id="KAK5175358.1"/>
    </source>
</evidence>
<feature type="compositionally biased region" description="Low complexity" evidence="1">
    <location>
        <begin position="1001"/>
        <end position="1010"/>
    </location>
</feature>
<feature type="region of interest" description="Disordered" evidence="1">
    <location>
        <begin position="804"/>
        <end position="872"/>
    </location>
</feature>
<feature type="compositionally biased region" description="Polar residues" evidence="1">
    <location>
        <begin position="503"/>
        <end position="513"/>
    </location>
</feature>
<dbReference type="Proteomes" id="UP001337655">
    <property type="component" value="Unassembled WGS sequence"/>
</dbReference>
<feature type="compositionally biased region" description="Basic residues" evidence="1">
    <location>
        <begin position="17"/>
        <end position="28"/>
    </location>
</feature>
<dbReference type="EMBL" id="JAVRRT010000001">
    <property type="protein sequence ID" value="KAK5175358.1"/>
    <property type="molecule type" value="Genomic_DNA"/>
</dbReference>
<feature type="compositionally biased region" description="Low complexity" evidence="1">
    <location>
        <begin position="855"/>
        <end position="869"/>
    </location>
</feature>
<feature type="compositionally biased region" description="Basic and acidic residues" evidence="1">
    <location>
        <begin position="477"/>
        <end position="490"/>
    </location>
</feature>
<feature type="compositionally biased region" description="Basic and acidic residues" evidence="1">
    <location>
        <begin position="533"/>
        <end position="549"/>
    </location>
</feature>
<feature type="compositionally biased region" description="Polar residues" evidence="1">
    <location>
        <begin position="295"/>
        <end position="308"/>
    </location>
</feature>
<sequence>MQRPGSPVNHFSTGHRPSGRHHDNHKPSYRLFPAVEPTPPASPQSNQKDRSQRAGKKRSISLDESARWPAARHNAPDRLASLNLDLDAQLAELDLMPIAQDSPMDSPTVPFGYNGFSKPYDEDRSRSSSAPGEYIRDSQTLPTRAAWTAKQSGPHPMGGPAGLGLSIPVSRLADRPSVRPSARQGPHKPKPALTIDIVKPEDRPPPPPPKSPRHVRDASAHSGVSSMHGESPASGTVATPSIMRAALVDAQGNPIQLPPILHAKQGSYSSNGSDLRVREIVLKKDHSGQAKPAQPVQQPTAKGTSQVNPKAAPQPPEKTQDTTAVDPPWQLPKLPFMDHVRMHSAEGSVSRPTAGASPLSLDKDHARTMSAETIMGRPPNTAQRLARQPPKDASQIGSLPRTVVGRGPEPSRRPLERPHGPAQGARPPFEEKNRPLEKSRAPASEKSRLDALQGRTLNKVEIPDVGPGRPSEPLPPPKDKPRGPEPRTPHPDGATEQEKSGDATPTSATSKTPKMNLHKPMPSLPPKASPFQDHYREMKDGEESEKSERPQLNPSPPSQGSLASTAALGNISRSTSPVPPPKDPMQRKAGHSTTEVGAVTVHHGEASGAPRSQRNVNEGSQRSGDPAAMHAHKTSHQLSSLDRLRRAPSRDMRSPTPDLASRSQTPPLTARALDKALPTTFGDDTPYARSTTPDTATRLGKTPDLNQFEIDPIQTLQTINKQVDALHARYTQLRSDRLRLSTAISANLKDHKPGPDYAHTLLDQHLSINAINSSMDICFAKLKSLDCRKEDAIAVLIAQAKAKSISEDSTHDDSKSVASVQSNATTGLTMQSGQTTPDVQPKTLSPRFYNPSKVSPSIASTTSSATTTPDLCKGVSAVPPLEIRKTQPTTQAEKRTTVIRNDSEATGEQHYASKNLPPPPMSPVSIISSIEEEKNKTKRIRIKGAKAAKLLGLVAESRNGKPGSPDITLPDRSSLERAGRRDHFAIEVEIQSKFSDARAGQPPATAQTATVPKRKSLASPRQGTNDSIDSTGTSSVSESAPDEPEVKTPRTSQDAPFGLKSAKRGMLQTIQVFVDDDILDYYKSTER</sequence>
<reference evidence="2 3" key="1">
    <citation type="submission" date="2023-08" db="EMBL/GenBank/DDBJ databases">
        <title>Black Yeasts Isolated from many extreme environments.</title>
        <authorList>
            <person name="Coleine C."/>
            <person name="Stajich J.E."/>
            <person name="Selbmann L."/>
        </authorList>
    </citation>
    <scope>NUCLEOTIDE SEQUENCE [LARGE SCALE GENOMIC DNA]</scope>
    <source>
        <strain evidence="2 3">CCFEE 5935</strain>
    </source>
</reference>
<comment type="caution">
    <text evidence="2">The sequence shown here is derived from an EMBL/GenBank/DDBJ whole genome shotgun (WGS) entry which is preliminary data.</text>
</comment>
<feature type="region of interest" description="Disordered" evidence="1">
    <location>
        <begin position="372"/>
        <end position="701"/>
    </location>
</feature>
<organism evidence="2 3">
    <name type="scientific">Saxophila tyrrhenica</name>
    <dbReference type="NCBI Taxonomy" id="1690608"/>
    <lineage>
        <taxon>Eukaryota</taxon>
        <taxon>Fungi</taxon>
        <taxon>Dikarya</taxon>
        <taxon>Ascomycota</taxon>
        <taxon>Pezizomycotina</taxon>
        <taxon>Dothideomycetes</taxon>
        <taxon>Dothideomycetidae</taxon>
        <taxon>Mycosphaerellales</taxon>
        <taxon>Extremaceae</taxon>
        <taxon>Saxophila</taxon>
    </lineage>
</organism>
<feature type="compositionally biased region" description="Polar residues" evidence="1">
    <location>
        <begin position="1019"/>
        <end position="1038"/>
    </location>
</feature>
<protein>
    <submittedName>
        <fullName evidence="2">Uncharacterized protein</fullName>
    </submittedName>
</protein>
<feature type="region of interest" description="Disordered" evidence="1">
    <location>
        <begin position="993"/>
        <end position="1062"/>
    </location>
</feature>
<proteinExistence type="predicted"/>
<evidence type="ECO:0000313" key="3">
    <source>
        <dbReference type="Proteomes" id="UP001337655"/>
    </source>
</evidence>
<feature type="compositionally biased region" description="Basic and acidic residues" evidence="1">
    <location>
        <begin position="428"/>
        <end position="449"/>
    </location>
</feature>
<feature type="region of interest" description="Disordered" evidence="1">
    <location>
        <begin position="956"/>
        <end position="980"/>
    </location>
</feature>
<feature type="region of interest" description="Disordered" evidence="1">
    <location>
        <begin position="1"/>
        <end position="75"/>
    </location>
</feature>
<dbReference type="AlphaFoldDB" id="A0AAV9PSQ0"/>
<evidence type="ECO:0000256" key="1">
    <source>
        <dbReference type="SAM" id="MobiDB-lite"/>
    </source>
</evidence>
<feature type="region of interest" description="Disordered" evidence="1">
    <location>
        <begin position="99"/>
        <end position="238"/>
    </location>
</feature>
<keyword evidence="3" id="KW-1185">Reference proteome</keyword>
<dbReference type="RefSeq" id="XP_064663996.1">
    <property type="nucleotide sequence ID" value="XM_064797762.1"/>
</dbReference>
<feature type="compositionally biased region" description="Polar residues" evidence="1">
    <location>
        <begin position="610"/>
        <end position="623"/>
    </location>
</feature>
<dbReference type="GeneID" id="89921847"/>
<feature type="compositionally biased region" description="Basic and acidic residues" evidence="1">
    <location>
        <begin position="642"/>
        <end position="653"/>
    </location>
</feature>
<feature type="region of interest" description="Disordered" evidence="1">
    <location>
        <begin position="285"/>
        <end position="333"/>
    </location>
</feature>
<accession>A0AAV9PSQ0</accession>
<feature type="compositionally biased region" description="Basic and acidic residues" evidence="1">
    <location>
        <begin position="804"/>
        <end position="815"/>
    </location>
</feature>
<gene>
    <name evidence="2" type="ORF">LTR77_000497</name>
</gene>